<organism evidence="4 5">
    <name type="scientific">Chelonid alphaherpesvirus 5</name>
    <dbReference type="NCBI Taxonomy" id="702736"/>
    <lineage>
        <taxon>Viruses</taxon>
        <taxon>Duplodnaviria</taxon>
        <taxon>Heunggongvirae</taxon>
        <taxon>Peploviricota</taxon>
        <taxon>Herviviricetes</taxon>
        <taxon>Herpesvirales</taxon>
        <taxon>Orthoherpesviridae</taxon>
        <taxon>Alphaherpesvirinae</taxon>
        <taxon>Scutavirus</taxon>
        <taxon>Scutavirus chelonidalpha5</taxon>
    </lineage>
</organism>
<keyword evidence="5" id="KW-1185">Reference proteome</keyword>
<feature type="transmembrane region" description="Helical" evidence="2">
    <location>
        <begin position="33"/>
        <end position="57"/>
    </location>
</feature>
<dbReference type="EMBL" id="HQ878327">
    <property type="protein sequence ID" value="AEZ68793.1"/>
    <property type="molecule type" value="Genomic_DNA"/>
</dbReference>
<proteinExistence type="predicted"/>
<feature type="compositionally biased region" description="Basic and acidic residues" evidence="1">
    <location>
        <begin position="1"/>
        <end position="12"/>
    </location>
</feature>
<reference evidence="4 5" key="1">
    <citation type="journal article" date="2012" name="PLoS ONE">
        <title>The genome of Chelonid herpesvirus 5 harbors atypical genes.</title>
        <authorList>
            <person name="Ackermann M."/>
            <person name="Koriabine M."/>
            <person name="Hartmann-Fritsch F."/>
            <person name="de Jong P.J."/>
            <person name="Lewis T.D."/>
            <person name="Schetle N."/>
            <person name="Work T.M."/>
            <person name="Dagenais J."/>
            <person name="Balazs G.H."/>
            <person name="Leong J.A."/>
        </authorList>
    </citation>
    <scope>NUCLEOTIDE SEQUENCE [LARGE SCALE GENOMIC DNA]</scope>
</reference>
<keyword evidence="2" id="KW-0472">Membrane</keyword>
<evidence type="ECO:0000259" key="3">
    <source>
        <dbReference type="SMART" id="SM00034"/>
    </source>
</evidence>
<evidence type="ECO:0000313" key="5">
    <source>
        <dbReference type="Proteomes" id="UP000325782"/>
    </source>
</evidence>
<keyword evidence="2" id="KW-0812">Transmembrane</keyword>
<feature type="region of interest" description="Disordered" evidence="1">
    <location>
        <begin position="1"/>
        <end position="20"/>
    </location>
</feature>
<dbReference type="SUPFAM" id="SSF56436">
    <property type="entry name" value="C-type lectin-like"/>
    <property type="match status" value="1"/>
</dbReference>
<dbReference type="KEGG" id="vg:80532726"/>
<keyword evidence="2" id="KW-1133">Transmembrane helix</keyword>
<protein>
    <submittedName>
        <fullName evidence="4">F-lec2 protein</fullName>
    </submittedName>
</protein>
<dbReference type="InterPro" id="IPR001304">
    <property type="entry name" value="C-type_lectin-like"/>
</dbReference>
<dbReference type="Proteomes" id="UP000325782">
    <property type="component" value="Segment"/>
</dbReference>
<gene>
    <name evidence="4" type="primary">F-lec2</name>
</gene>
<evidence type="ECO:0000313" key="4">
    <source>
        <dbReference type="EMBL" id="AEZ68793.1"/>
    </source>
</evidence>
<dbReference type="InterPro" id="IPR016186">
    <property type="entry name" value="C-type_lectin-like/link_sf"/>
</dbReference>
<dbReference type="SMART" id="SM00034">
    <property type="entry name" value="CLECT"/>
    <property type="match status" value="1"/>
</dbReference>
<feature type="domain" description="C-type lectin" evidence="3">
    <location>
        <begin position="69"/>
        <end position="172"/>
    </location>
</feature>
<dbReference type="GeneID" id="80532726"/>
<accession>K7NX32</accession>
<name>K7NX32_9ALPH</name>
<dbReference type="RefSeq" id="YP_010795567.1">
    <property type="nucleotide sequence ID" value="NC_075701.1"/>
</dbReference>
<dbReference type="InterPro" id="IPR016187">
    <property type="entry name" value="CTDL_fold"/>
</dbReference>
<evidence type="ECO:0000256" key="1">
    <source>
        <dbReference type="SAM" id="MobiDB-lite"/>
    </source>
</evidence>
<sequence>MKIFYDRPKDGADDIPPPYDETSDIKKCSTEEMILSAVLLLAAFALTVLVFLFFAFWGHPIDPCAETVCPPAWFEQGRKCFHASLRQGNWSEARSACKGFGATLPSDDSELEVKVTASYETETIKWLALSNHTNRESATNGLKKKQEGCPFVDVTGVRNATSCSKRGSWLCVKTKC</sequence>
<dbReference type="Gene3D" id="3.10.100.10">
    <property type="entry name" value="Mannose-Binding Protein A, subunit A"/>
    <property type="match status" value="1"/>
</dbReference>
<evidence type="ECO:0000256" key="2">
    <source>
        <dbReference type="SAM" id="Phobius"/>
    </source>
</evidence>